<keyword evidence="1" id="KW-0812">Transmembrane</keyword>
<evidence type="ECO:0000313" key="3">
    <source>
        <dbReference type="Proteomes" id="UP000235371"/>
    </source>
</evidence>
<organism evidence="2 3">
    <name type="scientific">Hyaloscypha bicolor E</name>
    <dbReference type="NCBI Taxonomy" id="1095630"/>
    <lineage>
        <taxon>Eukaryota</taxon>
        <taxon>Fungi</taxon>
        <taxon>Dikarya</taxon>
        <taxon>Ascomycota</taxon>
        <taxon>Pezizomycotina</taxon>
        <taxon>Leotiomycetes</taxon>
        <taxon>Helotiales</taxon>
        <taxon>Hyaloscyphaceae</taxon>
        <taxon>Hyaloscypha</taxon>
        <taxon>Hyaloscypha bicolor</taxon>
    </lineage>
</organism>
<gene>
    <name evidence="2" type="ORF">K444DRAFT_322760</name>
</gene>
<keyword evidence="1" id="KW-1133">Transmembrane helix</keyword>
<feature type="transmembrane region" description="Helical" evidence="1">
    <location>
        <begin position="16"/>
        <end position="37"/>
    </location>
</feature>
<protein>
    <submittedName>
        <fullName evidence="2">Uncharacterized protein</fullName>
    </submittedName>
</protein>
<proteinExistence type="predicted"/>
<dbReference type="Proteomes" id="UP000235371">
    <property type="component" value="Unassembled WGS sequence"/>
</dbReference>
<reference evidence="2 3" key="1">
    <citation type="submission" date="2016-04" db="EMBL/GenBank/DDBJ databases">
        <title>A degradative enzymes factory behind the ericoid mycorrhizal symbiosis.</title>
        <authorList>
            <consortium name="DOE Joint Genome Institute"/>
            <person name="Martino E."/>
            <person name="Morin E."/>
            <person name="Grelet G."/>
            <person name="Kuo A."/>
            <person name="Kohler A."/>
            <person name="Daghino S."/>
            <person name="Barry K."/>
            <person name="Choi C."/>
            <person name="Cichocki N."/>
            <person name="Clum A."/>
            <person name="Copeland A."/>
            <person name="Hainaut M."/>
            <person name="Haridas S."/>
            <person name="Labutti K."/>
            <person name="Lindquist E."/>
            <person name="Lipzen A."/>
            <person name="Khouja H.-R."/>
            <person name="Murat C."/>
            <person name="Ohm R."/>
            <person name="Olson A."/>
            <person name="Spatafora J."/>
            <person name="Veneault-Fourrey C."/>
            <person name="Henrissat B."/>
            <person name="Grigoriev I."/>
            <person name="Martin F."/>
            <person name="Perotto S."/>
        </authorList>
    </citation>
    <scope>NUCLEOTIDE SEQUENCE [LARGE SCALE GENOMIC DNA]</scope>
    <source>
        <strain evidence="2 3">E</strain>
    </source>
</reference>
<keyword evidence="3" id="KW-1185">Reference proteome</keyword>
<dbReference type="InParanoid" id="A0A2J6TKK9"/>
<dbReference type="AlphaFoldDB" id="A0A2J6TKK9"/>
<name>A0A2J6TKK9_9HELO</name>
<sequence length="52" mass="5919">MSVSSNIFVTPGSPRLAFVIIIFVSSHLSVLFFATILRKRTFSKFSIRKSRQ</sequence>
<dbReference type="GeneID" id="36579973"/>
<evidence type="ECO:0000313" key="2">
    <source>
        <dbReference type="EMBL" id="PMD63536.1"/>
    </source>
</evidence>
<keyword evidence="1" id="KW-0472">Membrane</keyword>
<accession>A0A2J6TKK9</accession>
<dbReference type="EMBL" id="KZ613780">
    <property type="protein sequence ID" value="PMD63536.1"/>
    <property type="molecule type" value="Genomic_DNA"/>
</dbReference>
<dbReference type="RefSeq" id="XP_024740440.1">
    <property type="nucleotide sequence ID" value="XM_024871891.1"/>
</dbReference>
<evidence type="ECO:0000256" key="1">
    <source>
        <dbReference type="SAM" id="Phobius"/>
    </source>
</evidence>